<dbReference type="PROSITE" id="PS00560">
    <property type="entry name" value="CARBOXYPEPT_SER_HIS"/>
    <property type="match status" value="1"/>
</dbReference>
<dbReference type="GO" id="GO:0006508">
    <property type="term" value="P:proteolysis"/>
    <property type="evidence" value="ECO:0007669"/>
    <property type="project" value="UniProtKB-KW"/>
</dbReference>
<evidence type="ECO:0000313" key="3">
    <source>
        <dbReference type="EMBL" id="CAD9579634.1"/>
    </source>
</evidence>
<dbReference type="GO" id="GO:0004185">
    <property type="term" value="F:serine-type carboxypeptidase activity"/>
    <property type="evidence" value="ECO:0007669"/>
    <property type="project" value="UniProtKB-UniRule"/>
</dbReference>
<evidence type="ECO:0000256" key="2">
    <source>
        <dbReference type="RuleBase" id="RU361156"/>
    </source>
</evidence>
<evidence type="ECO:0000256" key="1">
    <source>
        <dbReference type="ARBA" id="ARBA00009431"/>
    </source>
</evidence>
<dbReference type="PROSITE" id="PS00131">
    <property type="entry name" value="CARBOXYPEPT_SER_SER"/>
    <property type="match status" value="1"/>
</dbReference>
<protein>
    <recommendedName>
        <fullName evidence="2">Carboxypeptidase</fullName>
        <ecNumber evidence="2">3.4.16.-</ecNumber>
    </recommendedName>
</protein>
<dbReference type="InterPro" id="IPR001563">
    <property type="entry name" value="Peptidase_S10"/>
</dbReference>
<dbReference type="Gene3D" id="3.40.50.1820">
    <property type="entry name" value="alpha/beta hydrolase"/>
    <property type="match status" value="1"/>
</dbReference>
<dbReference type="PANTHER" id="PTHR11802">
    <property type="entry name" value="SERINE PROTEASE FAMILY S10 SERINE CARBOXYPEPTIDASE"/>
    <property type="match status" value="1"/>
</dbReference>
<accession>A0A7S2P707</accession>
<keyword evidence="2" id="KW-0378">Hydrolase</keyword>
<name>A0A7S2P707_BIGNA</name>
<keyword evidence="2" id="KW-0645">Protease</keyword>
<dbReference type="SUPFAM" id="SSF53474">
    <property type="entry name" value="alpha/beta-Hydrolases"/>
    <property type="match status" value="1"/>
</dbReference>
<proteinExistence type="inferred from homology"/>
<dbReference type="PRINTS" id="PR00724">
    <property type="entry name" value="CRBOXYPTASEC"/>
</dbReference>
<comment type="similarity">
    <text evidence="1 2">Belongs to the peptidase S10 family.</text>
</comment>
<reference evidence="3" key="1">
    <citation type="submission" date="2021-01" db="EMBL/GenBank/DDBJ databases">
        <authorList>
            <person name="Corre E."/>
            <person name="Pelletier E."/>
            <person name="Niang G."/>
            <person name="Scheremetjew M."/>
            <person name="Finn R."/>
            <person name="Kale V."/>
            <person name="Holt S."/>
            <person name="Cochrane G."/>
            <person name="Meng A."/>
            <person name="Brown T."/>
            <person name="Cohen L."/>
        </authorList>
    </citation>
    <scope>NUCLEOTIDE SEQUENCE</scope>
    <source>
        <strain evidence="3">CCMP1258.1</strain>
    </source>
</reference>
<dbReference type="EMBL" id="HBHA01001381">
    <property type="protein sequence ID" value="CAD9579634.1"/>
    <property type="molecule type" value="Transcribed_RNA"/>
</dbReference>
<sequence length="444" mass="49770">MFEHYMFIESEGDPSSDPLVVWTNGGPGASSFFGLFVELGPFILDDDSLKTKEYNQTGIPTLWRNEFSWTKAASILILNSPPPVGFSYCNPAGPSGDGTSCGSWNDSRTAKHNYAFLQNWFKSFPEYRKNDFYITGESYAGIYVPTLAREIIENENAINLKGWAVGDGCLGNDILCGSGKDAWKGPYFTIEFMHGHGQFSDKTYEAIMSVCSKDELIYGVTEKACSDLIDRMHQELGGYYSYNLYDECWYENDLMLKETLAGSRSYWGPPRLTSTSAAGDGKGFKAGLNDYPCGGPGALKKWMGHSAVKTALHVPQDAFFFSGDNGAGFVYNLTEPNLSSFYKTTAEKSAYRVLIYNGDTDPGLNSFVMQNWTRALGLKEVEGWRPWTLDGRQRMGGYVTRYEGNFDTLTIRGSGHMVPEFKPRAALEFLSRWLKNEEWQRYQA</sequence>
<dbReference type="InterPro" id="IPR033124">
    <property type="entry name" value="Ser_caboxypep_his_AS"/>
</dbReference>
<dbReference type="InterPro" id="IPR018202">
    <property type="entry name" value="Ser_caboxypep_ser_AS"/>
</dbReference>
<keyword evidence="2" id="KW-0121">Carboxypeptidase</keyword>
<gene>
    <name evidence="3" type="ORF">BIGN1055_LOCUS886</name>
</gene>
<dbReference type="EC" id="3.4.16.-" evidence="2"/>
<dbReference type="AlphaFoldDB" id="A0A7S2P707"/>
<dbReference type="Gene3D" id="3.40.50.12670">
    <property type="match status" value="1"/>
</dbReference>
<dbReference type="Pfam" id="PF00450">
    <property type="entry name" value="Peptidase_S10"/>
    <property type="match status" value="1"/>
</dbReference>
<dbReference type="PANTHER" id="PTHR11802:SF201">
    <property type="entry name" value="CARBOXYPEPTIDASE"/>
    <property type="match status" value="1"/>
</dbReference>
<organism evidence="3">
    <name type="scientific">Bigelowiella natans</name>
    <name type="common">Pedinomonas minutissima</name>
    <name type="synonym">Chlorarachnion sp. (strain CCMP621)</name>
    <dbReference type="NCBI Taxonomy" id="227086"/>
    <lineage>
        <taxon>Eukaryota</taxon>
        <taxon>Sar</taxon>
        <taxon>Rhizaria</taxon>
        <taxon>Cercozoa</taxon>
        <taxon>Chlorarachniophyceae</taxon>
        <taxon>Bigelowiella</taxon>
    </lineage>
</organism>
<dbReference type="InterPro" id="IPR029058">
    <property type="entry name" value="AB_hydrolase_fold"/>
</dbReference>